<dbReference type="EMBL" id="JAHUZN010000005">
    <property type="protein sequence ID" value="KAG8493409.1"/>
    <property type="molecule type" value="Genomic_DNA"/>
</dbReference>
<sequence length="566" mass="61461">MAANLALPYAVGIPAPACQQRRRSMVIKAQKTSIMANPPAVQHCEKASGFGSIPRHPLTQPSFSTKRNNTMVVGAYPDLKLEVIPGIPVYTDGRLENFSGKLMKLDDKIFWEGPRPEYLDKEIKDGHTGVFLQKADLGGSIGGLEYIFPGDEYKWVIAWSNARNDLNRVYTMIRRDDVDWTEIKQSLDASGQESIFNGLNHDIPYSSIVVIDKTSPTPTMVAVLLKAGVPLASTKSTLKAANISKDLTQADGQISKDLIQANGAGVAPATQEAEKQVAPAIMAEYGKQPKGKKLTIMAANLALPYAAGIPAPACQQRRRSMVIKAQKTSIMANPPAVQHCEKASGFGSIPRHPLTQPSFSTRRNNTMVVGAYPDLKLEVIPGIPVYTDGRLENFSGKLMKLDDKIFWEGPRPEYLDKEIKDGHTGVFLQKADLGGSIGGLEYVFPEDAYKWVIAWSNARNDLNKVYTVILRDDADWTEIKQSLDASGPESIFNGLNHDIPYSAVVVIDKTSPTPTMVAVLLKTGVPLASTKSTLAAANFSKDLKQSNGAGVPPDTEEAEKQMAAAG</sequence>
<comment type="caution">
    <text evidence="2">The sequence shown here is derived from an EMBL/GenBank/DDBJ whole genome shotgun (WGS) entry which is preliminary data.</text>
</comment>
<accession>A0A8J5YV17</accession>
<dbReference type="PANTHER" id="PTHR36482">
    <property type="entry name" value="OSJNBA0024J22.15 PROTEIN"/>
    <property type="match status" value="1"/>
</dbReference>
<feature type="region of interest" description="Disordered" evidence="1">
    <location>
        <begin position="543"/>
        <end position="566"/>
    </location>
</feature>
<evidence type="ECO:0000313" key="3">
    <source>
        <dbReference type="Proteomes" id="UP000701853"/>
    </source>
</evidence>
<dbReference type="Proteomes" id="UP000701853">
    <property type="component" value="Chromosome 5"/>
</dbReference>
<dbReference type="AlphaFoldDB" id="A0A8J5YV17"/>
<gene>
    <name evidence="2" type="ORF">CXB51_010809</name>
</gene>
<protein>
    <submittedName>
        <fullName evidence="2">Uncharacterized protein</fullName>
    </submittedName>
</protein>
<dbReference type="OrthoDB" id="978642at2759"/>
<proteinExistence type="predicted"/>
<dbReference type="InterPro" id="IPR053085">
    <property type="entry name" value="Jasmonate-induced_protein"/>
</dbReference>
<evidence type="ECO:0000313" key="2">
    <source>
        <dbReference type="EMBL" id="KAG8493409.1"/>
    </source>
</evidence>
<keyword evidence="3" id="KW-1185">Reference proteome</keyword>
<dbReference type="PANTHER" id="PTHR36482:SF8">
    <property type="match status" value="1"/>
</dbReference>
<name>A0A8J5YV17_9ROSI</name>
<organism evidence="2 3">
    <name type="scientific">Gossypium anomalum</name>
    <dbReference type="NCBI Taxonomy" id="47600"/>
    <lineage>
        <taxon>Eukaryota</taxon>
        <taxon>Viridiplantae</taxon>
        <taxon>Streptophyta</taxon>
        <taxon>Embryophyta</taxon>
        <taxon>Tracheophyta</taxon>
        <taxon>Spermatophyta</taxon>
        <taxon>Magnoliopsida</taxon>
        <taxon>eudicotyledons</taxon>
        <taxon>Gunneridae</taxon>
        <taxon>Pentapetalae</taxon>
        <taxon>rosids</taxon>
        <taxon>malvids</taxon>
        <taxon>Malvales</taxon>
        <taxon>Malvaceae</taxon>
        <taxon>Malvoideae</taxon>
        <taxon>Gossypium</taxon>
    </lineage>
</organism>
<evidence type="ECO:0000256" key="1">
    <source>
        <dbReference type="SAM" id="MobiDB-lite"/>
    </source>
</evidence>
<reference evidence="2 3" key="1">
    <citation type="journal article" date="2021" name="bioRxiv">
        <title>The Gossypium anomalum genome as a resource for cotton improvement and evolutionary analysis of hybrid incompatibility.</title>
        <authorList>
            <person name="Grover C.E."/>
            <person name="Yuan D."/>
            <person name="Arick M.A."/>
            <person name="Miller E.R."/>
            <person name="Hu G."/>
            <person name="Peterson D.G."/>
            <person name="Wendel J.F."/>
            <person name="Udall J.A."/>
        </authorList>
    </citation>
    <scope>NUCLEOTIDE SEQUENCE [LARGE SCALE GENOMIC DNA]</scope>
    <source>
        <strain evidence="2">JFW-Udall</strain>
        <tissue evidence="2">Leaf</tissue>
    </source>
</reference>